<comment type="caution">
    <text evidence="1">The sequence shown here is derived from an EMBL/GenBank/DDBJ whole genome shotgun (WGS) entry which is preliminary data.</text>
</comment>
<evidence type="ECO:0000313" key="1">
    <source>
        <dbReference type="EMBL" id="GAA4874303.1"/>
    </source>
</evidence>
<evidence type="ECO:0000313" key="2">
    <source>
        <dbReference type="Proteomes" id="UP001499988"/>
    </source>
</evidence>
<name>A0ABP9ED33_9GAMM</name>
<dbReference type="InterPro" id="IPR021811">
    <property type="entry name" value="DUF3389"/>
</dbReference>
<keyword evidence="2" id="KW-1185">Reference proteome</keyword>
<accession>A0ABP9ED33</accession>
<sequence length="79" mass="8453">MKFQFSQGTLIANPHELMVRLDGPARITFQAAADAIQLVGIANVVTGFGGGVSWSVKLDNDEQMAILAQELGLEIKGPR</sequence>
<proteinExistence type="predicted"/>
<organism evidence="1 2">
    <name type="scientific">Ferrimonas pelagia</name>
    <dbReference type="NCBI Taxonomy" id="1177826"/>
    <lineage>
        <taxon>Bacteria</taxon>
        <taxon>Pseudomonadati</taxon>
        <taxon>Pseudomonadota</taxon>
        <taxon>Gammaproteobacteria</taxon>
        <taxon>Alteromonadales</taxon>
        <taxon>Ferrimonadaceae</taxon>
        <taxon>Ferrimonas</taxon>
    </lineage>
</organism>
<gene>
    <name evidence="1" type="ORF">GCM10023333_04000</name>
</gene>
<reference evidence="2" key="1">
    <citation type="journal article" date="2019" name="Int. J. Syst. Evol. Microbiol.">
        <title>The Global Catalogue of Microorganisms (GCM) 10K type strain sequencing project: providing services to taxonomists for standard genome sequencing and annotation.</title>
        <authorList>
            <consortium name="The Broad Institute Genomics Platform"/>
            <consortium name="The Broad Institute Genome Sequencing Center for Infectious Disease"/>
            <person name="Wu L."/>
            <person name="Ma J."/>
        </authorList>
    </citation>
    <scope>NUCLEOTIDE SEQUENCE [LARGE SCALE GENOMIC DNA]</scope>
    <source>
        <strain evidence="2">JCM 18401</strain>
    </source>
</reference>
<dbReference type="EMBL" id="BAABJZ010000006">
    <property type="protein sequence ID" value="GAA4874303.1"/>
    <property type="molecule type" value="Genomic_DNA"/>
</dbReference>
<dbReference type="Pfam" id="PF11869">
    <property type="entry name" value="DUF3389"/>
    <property type="match status" value="1"/>
</dbReference>
<dbReference type="RefSeq" id="WP_345332864.1">
    <property type="nucleotide sequence ID" value="NZ_BAABJZ010000006.1"/>
</dbReference>
<dbReference type="Proteomes" id="UP001499988">
    <property type="component" value="Unassembled WGS sequence"/>
</dbReference>
<protein>
    <submittedName>
        <fullName evidence="1">DUF3389 domain-containing protein</fullName>
    </submittedName>
</protein>